<evidence type="ECO:0000256" key="1">
    <source>
        <dbReference type="ARBA" id="ARBA00043967"/>
    </source>
</evidence>
<dbReference type="PANTHER" id="PTHR30508">
    <property type="entry name" value="FES CLUSTER ASSEMBLY PROTEIN SUF"/>
    <property type="match status" value="1"/>
</dbReference>
<dbReference type="Pfam" id="PF01458">
    <property type="entry name" value="SUFBD_core"/>
    <property type="match status" value="1"/>
</dbReference>
<feature type="coiled-coil region" evidence="2">
    <location>
        <begin position="1"/>
        <end position="28"/>
    </location>
</feature>
<keyword evidence="2" id="KW-0175">Coiled coil</keyword>
<dbReference type="PANTHER" id="PTHR30508:SF1">
    <property type="entry name" value="UPF0051 PROTEIN ABCI8, CHLOROPLASTIC-RELATED"/>
    <property type="match status" value="1"/>
</dbReference>
<protein>
    <submittedName>
        <fullName evidence="4">SufBD protein</fullName>
    </submittedName>
</protein>
<evidence type="ECO:0000259" key="3">
    <source>
        <dbReference type="Pfam" id="PF01458"/>
    </source>
</evidence>
<dbReference type="SUPFAM" id="SSF101960">
    <property type="entry name" value="Stabilizer of iron transporter SufD"/>
    <property type="match status" value="1"/>
</dbReference>
<gene>
    <name evidence="4" type="ordered locus">Metev_1994</name>
</gene>
<dbReference type="InterPro" id="IPR037284">
    <property type="entry name" value="SUF_FeS_clus_asmbl_SufBD_sf"/>
</dbReference>
<dbReference type="GO" id="GO:0016226">
    <property type="term" value="P:iron-sulfur cluster assembly"/>
    <property type="evidence" value="ECO:0007669"/>
    <property type="project" value="InterPro"/>
</dbReference>
<dbReference type="Proteomes" id="UP000000391">
    <property type="component" value="Chromosome"/>
</dbReference>
<dbReference type="GeneID" id="9347654"/>
<accession>D7EBI1</accession>
<evidence type="ECO:0000313" key="4">
    <source>
        <dbReference type="EMBL" id="ADI74823.1"/>
    </source>
</evidence>
<reference evidence="4 5" key="1">
    <citation type="submission" date="2010-06" db="EMBL/GenBank/DDBJ databases">
        <title>Complete sequence chromosome of Methanohalobium evestigatum Z-7303.</title>
        <authorList>
            <consortium name="US DOE Joint Genome Institute"/>
            <person name="Lucas S."/>
            <person name="Copeland A."/>
            <person name="Lapidus A."/>
            <person name="Cheng J.-F."/>
            <person name="Bruce D."/>
            <person name="Goodwin L."/>
            <person name="Pitluck S."/>
            <person name="Saunders E."/>
            <person name="Detter J.C."/>
            <person name="Han C."/>
            <person name="Tapia R."/>
            <person name="Land M."/>
            <person name="Hauser L."/>
            <person name="Kyrpides N."/>
            <person name="Mikhailova N."/>
            <person name="Sieprawska-Lupa M."/>
            <person name="Whitman W.B."/>
            <person name="Anderson I."/>
            <person name="Woyke T."/>
        </authorList>
    </citation>
    <scope>NUCLEOTIDE SEQUENCE [LARGE SCALE GENOMIC DNA]</scope>
    <source>
        <strain evidence="5">ATCC BAA-1072 / DSM 3721 / NBRC 107634 / OCM 161 / Z-7303</strain>
    </source>
</reference>
<feature type="domain" description="SUF system FeS cluster assembly SufBD core" evidence="3">
    <location>
        <begin position="155"/>
        <end position="383"/>
    </location>
</feature>
<dbReference type="InterPro" id="IPR000825">
    <property type="entry name" value="SUF_FeS_clus_asmbl_SufBD_core"/>
</dbReference>
<sequence>MQTKSNLKQDLKERAEKALDKKASYGQDFDLSEYEIAPSESEQVETLTEWDEKTQKQLLNTGVVPSGEGRSGSLVVLNNAVSYSSTKSENVELIPTKQAREKYDWLDDYAWNLVPVDTDKYTAATYLQQPNGYFIRAHAGKKETLPVQTCLLLGNKEVSQTVHNIIIVEENAELEIITGCTTKEEVMSGLHLGISEMYVKKGGKLTFTMIHNWAEDIGVRPRTKIKVEEGGTFINNYIALKPVKSIQSYPTAFLDGKGAVARFNTIAVGHPGSELDLGSKVEFNSPETKAELISRTITTGGNVVARGEMVGNADNAKGHLECRGLVLSDDGSQRAIPILEANLQNVELTHEAAVGKIARDQVEYLMSRGLSEDEAVGMIVRGFLDVGIKGLPEELESDINETIDKIGEHAM</sequence>
<comment type="similarity">
    <text evidence="1">Belongs to the iron-sulfur cluster assembly SufBD family.</text>
</comment>
<dbReference type="HOGENOM" id="CLU_026231_0_1_2"/>
<dbReference type="KEGG" id="mev:Metev_1994"/>
<evidence type="ECO:0000313" key="5">
    <source>
        <dbReference type="Proteomes" id="UP000000391"/>
    </source>
</evidence>
<dbReference type="AlphaFoldDB" id="D7EBI1"/>
<keyword evidence="5" id="KW-1185">Reference proteome</keyword>
<evidence type="ECO:0000256" key="2">
    <source>
        <dbReference type="SAM" id="Coils"/>
    </source>
</evidence>
<organism evidence="4 5">
    <name type="scientific">Methanohalobium evestigatum (strain ATCC BAA-1072 / DSM 3721 / NBRC 107634 / OCM 161 / Z-7303)</name>
    <dbReference type="NCBI Taxonomy" id="644295"/>
    <lineage>
        <taxon>Archaea</taxon>
        <taxon>Methanobacteriati</taxon>
        <taxon>Methanobacteriota</taxon>
        <taxon>Stenosarchaea group</taxon>
        <taxon>Methanomicrobia</taxon>
        <taxon>Methanosarcinales</taxon>
        <taxon>Methanosarcinaceae</taxon>
        <taxon>Methanohalobium</taxon>
    </lineage>
</organism>
<name>D7EBI1_METEZ</name>
<dbReference type="EMBL" id="CP002069">
    <property type="protein sequence ID" value="ADI74823.1"/>
    <property type="molecule type" value="Genomic_DNA"/>
</dbReference>
<dbReference type="STRING" id="644295.Metev_1994"/>
<dbReference type="InterPro" id="IPR055346">
    <property type="entry name" value="Fe-S_cluster_assembly_SufBD"/>
</dbReference>
<proteinExistence type="inferred from homology"/>
<dbReference type="OrthoDB" id="372168at2157"/>
<dbReference type="RefSeq" id="WP_013195388.1">
    <property type="nucleotide sequence ID" value="NC_014253.1"/>
</dbReference>